<evidence type="ECO:0000313" key="2">
    <source>
        <dbReference type="Proteomes" id="UP000664628"/>
    </source>
</evidence>
<evidence type="ECO:0000313" key="1">
    <source>
        <dbReference type="EMBL" id="MBO0947286.1"/>
    </source>
</evidence>
<accession>A0ABS3JBC1</accession>
<comment type="caution">
    <text evidence="1">The sequence shown here is derived from an EMBL/GenBank/DDBJ whole genome shotgun (WGS) entry which is preliminary data.</text>
</comment>
<gene>
    <name evidence="1" type="ORF">J2I46_01745</name>
</gene>
<proteinExistence type="predicted"/>
<name>A0ABS3JBC1_9BACT</name>
<keyword evidence="2" id="KW-1185">Reference proteome</keyword>
<organism evidence="1 2">
    <name type="scientific">Fibrella forsythiae</name>
    <dbReference type="NCBI Taxonomy" id="2817061"/>
    <lineage>
        <taxon>Bacteria</taxon>
        <taxon>Pseudomonadati</taxon>
        <taxon>Bacteroidota</taxon>
        <taxon>Cytophagia</taxon>
        <taxon>Cytophagales</taxon>
        <taxon>Spirosomataceae</taxon>
        <taxon>Fibrella</taxon>
    </lineage>
</organism>
<protein>
    <submittedName>
        <fullName evidence="1">Uncharacterized protein</fullName>
    </submittedName>
</protein>
<sequence length="107" mass="11705">MQSSVKDIIEARLGAVGLTLSEVELNGLLVDHDLTGEQVYDKAAGPAVKTLLISHMDTILARPDVEEGGYKVKWDRVAVTTYCNMLRMELGLITASVGTVTSRTDRW</sequence>
<dbReference type="Proteomes" id="UP000664628">
    <property type="component" value="Unassembled WGS sequence"/>
</dbReference>
<dbReference type="EMBL" id="JAFMYW010000001">
    <property type="protein sequence ID" value="MBO0947286.1"/>
    <property type="molecule type" value="Genomic_DNA"/>
</dbReference>
<dbReference type="InterPro" id="IPR046552">
    <property type="entry name" value="DUF6706"/>
</dbReference>
<dbReference type="RefSeq" id="WP_207327202.1">
    <property type="nucleotide sequence ID" value="NZ_JAFMYW010000001.1"/>
</dbReference>
<dbReference type="Pfam" id="PF20449">
    <property type="entry name" value="DUF6706"/>
    <property type="match status" value="1"/>
</dbReference>
<reference evidence="1 2" key="1">
    <citation type="submission" date="2021-03" db="EMBL/GenBank/DDBJ databases">
        <title>Fibrella sp. HMF5405 genome sequencing and assembly.</title>
        <authorList>
            <person name="Kang H."/>
            <person name="Kim H."/>
            <person name="Bae S."/>
            <person name="Joh K."/>
        </authorList>
    </citation>
    <scope>NUCLEOTIDE SEQUENCE [LARGE SCALE GENOMIC DNA]</scope>
    <source>
        <strain evidence="1 2">HMF5405</strain>
    </source>
</reference>